<keyword evidence="5" id="KW-0812">Transmembrane</keyword>
<evidence type="ECO:0000256" key="3">
    <source>
        <dbReference type="ARBA" id="ARBA00022448"/>
    </source>
</evidence>
<evidence type="ECO:0000256" key="8">
    <source>
        <dbReference type="SAM" id="Coils"/>
    </source>
</evidence>
<dbReference type="RefSeq" id="WP_150416402.1">
    <property type="nucleotide sequence ID" value="NZ_VYQF01000007.1"/>
</dbReference>
<dbReference type="Pfam" id="PF02321">
    <property type="entry name" value="OEP"/>
    <property type="match status" value="1"/>
</dbReference>
<keyword evidence="3" id="KW-0813">Transport</keyword>
<dbReference type="GO" id="GO:1990281">
    <property type="term" value="C:efflux pump complex"/>
    <property type="evidence" value="ECO:0007669"/>
    <property type="project" value="TreeGrafter"/>
</dbReference>
<dbReference type="EMBL" id="VYQF01000007">
    <property type="protein sequence ID" value="KAA9036620.1"/>
    <property type="molecule type" value="Genomic_DNA"/>
</dbReference>
<evidence type="ECO:0000256" key="7">
    <source>
        <dbReference type="ARBA" id="ARBA00023237"/>
    </source>
</evidence>
<accession>A0A5J5IDK7</accession>
<keyword evidence="6" id="KW-0472">Membrane</keyword>
<keyword evidence="10" id="KW-1185">Reference proteome</keyword>
<comment type="similarity">
    <text evidence="2">Belongs to the outer membrane factor (OMF) (TC 1.B.17) family.</text>
</comment>
<reference evidence="9 10" key="1">
    <citation type="submission" date="2019-09" db="EMBL/GenBank/DDBJ databases">
        <title>Draft genome sequence of Ginsengibacter sp. BR5-29.</title>
        <authorList>
            <person name="Im W.-T."/>
        </authorList>
    </citation>
    <scope>NUCLEOTIDE SEQUENCE [LARGE SCALE GENOMIC DNA]</scope>
    <source>
        <strain evidence="9 10">BR5-29</strain>
    </source>
</reference>
<keyword evidence="8" id="KW-0175">Coiled coil</keyword>
<gene>
    <name evidence="9" type="ORF">FW778_18585</name>
</gene>
<name>A0A5J5IDK7_9BACT</name>
<dbReference type="PANTHER" id="PTHR30026:SF20">
    <property type="entry name" value="OUTER MEMBRANE PROTEIN TOLC"/>
    <property type="match status" value="1"/>
</dbReference>
<dbReference type="GO" id="GO:0009279">
    <property type="term" value="C:cell outer membrane"/>
    <property type="evidence" value="ECO:0007669"/>
    <property type="project" value="UniProtKB-SubCell"/>
</dbReference>
<feature type="coiled-coil region" evidence="8">
    <location>
        <begin position="107"/>
        <end position="134"/>
    </location>
</feature>
<evidence type="ECO:0000256" key="4">
    <source>
        <dbReference type="ARBA" id="ARBA00022452"/>
    </source>
</evidence>
<dbReference type="PANTHER" id="PTHR30026">
    <property type="entry name" value="OUTER MEMBRANE PROTEIN TOLC"/>
    <property type="match status" value="1"/>
</dbReference>
<comment type="caution">
    <text evidence="9">The sequence shown here is derived from an EMBL/GenBank/DDBJ whole genome shotgun (WGS) entry which is preliminary data.</text>
</comment>
<protein>
    <submittedName>
        <fullName evidence="9">TolC family protein</fullName>
    </submittedName>
</protein>
<evidence type="ECO:0000256" key="6">
    <source>
        <dbReference type="ARBA" id="ARBA00023136"/>
    </source>
</evidence>
<evidence type="ECO:0000313" key="9">
    <source>
        <dbReference type="EMBL" id="KAA9036620.1"/>
    </source>
</evidence>
<proteinExistence type="inferred from homology"/>
<evidence type="ECO:0000256" key="2">
    <source>
        <dbReference type="ARBA" id="ARBA00007613"/>
    </source>
</evidence>
<dbReference type="Gene3D" id="1.20.1600.10">
    <property type="entry name" value="Outer membrane efflux proteins (OEP)"/>
    <property type="match status" value="1"/>
</dbReference>
<dbReference type="InterPro" id="IPR003423">
    <property type="entry name" value="OMP_efflux"/>
</dbReference>
<dbReference type="SUPFAM" id="SSF56954">
    <property type="entry name" value="Outer membrane efflux proteins (OEP)"/>
    <property type="match status" value="1"/>
</dbReference>
<evidence type="ECO:0000256" key="5">
    <source>
        <dbReference type="ARBA" id="ARBA00022692"/>
    </source>
</evidence>
<dbReference type="AlphaFoldDB" id="A0A5J5IDK7"/>
<evidence type="ECO:0000313" key="10">
    <source>
        <dbReference type="Proteomes" id="UP000326903"/>
    </source>
</evidence>
<comment type="subcellular location">
    <subcellularLocation>
        <location evidence="1">Cell outer membrane</location>
    </subcellularLocation>
</comment>
<dbReference type="GO" id="GO:0015288">
    <property type="term" value="F:porin activity"/>
    <property type="evidence" value="ECO:0007669"/>
    <property type="project" value="TreeGrafter"/>
</dbReference>
<keyword evidence="4" id="KW-1134">Transmembrane beta strand</keyword>
<organism evidence="9 10">
    <name type="scientific">Ginsengibacter hankyongi</name>
    <dbReference type="NCBI Taxonomy" id="2607284"/>
    <lineage>
        <taxon>Bacteria</taxon>
        <taxon>Pseudomonadati</taxon>
        <taxon>Bacteroidota</taxon>
        <taxon>Chitinophagia</taxon>
        <taxon>Chitinophagales</taxon>
        <taxon>Chitinophagaceae</taxon>
        <taxon>Ginsengibacter</taxon>
    </lineage>
</organism>
<dbReference type="InterPro" id="IPR051906">
    <property type="entry name" value="TolC-like"/>
</dbReference>
<dbReference type="Proteomes" id="UP000326903">
    <property type="component" value="Unassembled WGS sequence"/>
</dbReference>
<evidence type="ECO:0000256" key="1">
    <source>
        <dbReference type="ARBA" id="ARBA00004442"/>
    </source>
</evidence>
<sequence length="417" mass="47961">MFFLLGSFYKIEAQEISQISIEQANQLARQNYPMVKQKDLIKQTANLNIENFSKGFLPQFTITGQATYQSDVTRIDIPVPGFKIEPLSKDQYKVLADVNELIYDGGVIKQQNELQQLNSEVQQQKIEVELYKLKERVNQLYLGILYLNAQKEQVALIKQDIQIGIKNMEARVENGVAFRSNLNILKAELLKNQQRIIELDASQKGMIETLELFMNAHLRKDVVFEKPNIQSSSVEPIINRPEIKLYTDQSKMYDHQSKIIKARNQPKASLFLQGGYGRPTFNFLKNQFDFFYIGGIRFNWALGGLYTKKNDNQLAQINKRTVDLEKETFLLNTNTQLKQQQSEIDKMNLLIASDEEIIALRDSVKEAAKAQLQNGVITANDYLTEINDEDQARQSLITHQIELLQAQINYQTISGKQ</sequence>
<dbReference type="GO" id="GO:0015562">
    <property type="term" value="F:efflux transmembrane transporter activity"/>
    <property type="evidence" value="ECO:0007669"/>
    <property type="project" value="InterPro"/>
</dbReference>
<keyword evidence="7" id="KW-0998">Cell outer membrane</keyword>